<reference evidence="1" key="1">
    <citation type="submission" date="2021-06" db="EMBL/GenBank/DDBJ databases">
        <title>Direct submission.</title>
        <authorList>
            <person name="Lee C.-S."/>
            <person name="Jin L."/>
        </authorList>
    </citation>
    <scope>NUCLEOTIDE SEQUENCE</scope>
    <source>
        <strain evidence="1">Con5</strain>
    </source>
</reference>
<name>A0A975S080_9RHOB</name>
<gene>
    <name evidence="1" type="ORF">KM031_08765</name>
</gene>
<dbReference type="SUPFAM" id="SSF48371">
    <property type="entry name" value="ARM repeat"/>
    <property type="match status" value="1"/>
</dbReference>
<proteinExistence type="predicted"/>
<sequence>MAQQDAAPALKEIFNVAALEEIAQAVQRVHPAFPATRFLALCAEGHADMALMARLHRVSEALHATLPADYLTALDILLRLVPHLKRGFLTLFLPDFVARYGLHSFEPSMEALKAFTPYGSSEFAVRAFLRQDFDRTLAVMQEWAGDDDPHVRRLASEGSRPRLPWSFKLDRLVADPAPVRPILTALNADPSLYVRKSVANHLNDISKDHPGWALDLIGAWPRDVPETAWITKHALRSLIKAGDGRALALIGAGGPAQARVADLQISPAALALGGEITLSFALISDAAEAQRLVVDYAVHYVKKSGGSAAKVFKLKLLTLDPGAVLHLSQRRALRNFTTRVHYPGRHRVDILVNGAVLASGAFDLLPEASEGQGTALP</sequence>
<dbReference type="RefSeq" id="WP_215506235.1">
    <property type="nucleotide sequence ID" value="NZ_CP076361.1"/>
</dbReference>
<dbReference type="Proteomes" id="UP000679352">
    <property type="component" value="Chromosome"/>
</dbReference>
<dbReference type="AlphaFoldDB" id="A0A975S080"/>
<evidence type="ECO:0008006" key="3">
    <source>
        <dbReference type="Google" id="ProtNLM"/>
    </source>
</evidence>
<organism evidence="1 2">
    <name type="scientific">Gemmobacter fulvus</name>
    <dbReference type="NCBI Taxonomy" id="2840474"/>
    <lineage>
        <taxon>Bacteria</taxon>
        <taxon>Pseudomonadati</taxon>
        <taxon>Pseudomonadota</taxon>
        <taxon>Alphaproteobacteria</taxon>
        <taxon>Rhodobacterales</taxon>
        <taxon>Paracoccaceae</taxon>
        <taxon>Gemmobacter</taxon>
    </lineage>
</organism>
<evidence type="ECO:0000313" key="2">
    <source>
        <dbReference type="Proteomes" id="UP000679352"/>
    </source>
</evidence>
<evidence type="ECO:0000313" key="1">
    <source>
        <dbReference type="EMBL" id="QWK88986.1"/>
    </source>
</evidence>
<accession>A0A975S080</accession>
<keyword evidence="2" id="KW-1185">Reference proteome</keyword>
<dbReference type="InterPro" id="IPR016024">
    <property type="entry name" value="ARM-type_fold"/>
</dbReference>
<dbReference type="KEGG" id="gfu:KM031_08765"/>
<protein>
    <recommendedName>
        <fullName evidence="3">DNA alkylation repair protein</fullName>
    </recommendedName>
</protein>
<dbReference type="Gene3D" id="1.25.40.290">
    <property type="entry name" value="ARM repeat domains"/>
    <property type="match status" value="1"/>
</dbReference>
<dbReference type="EMBL" id="CP076361">
    <property type="protein sequence ID" value="QWK88986.1"/>
    <property type="molecule type" value="Genomic_DNA"/>
</dbReference>